<protein>
    <recommendedName>
        <fullName evidence="2">NADH:ubiquinone reductase (non-electrogenic)</fullName>
        <ecNumber evidence="2">1.6.5.9</ecNumber>
    </recommendedName>
</protein>
<accession>A0AAD8GSY9</accession>
<sequence>MFDIVQAFRVVEDSQRIHWTAIDCFERASLSIVSDKEREKILFFVVVDGGPTRVEFAAELHDFFHEDLAKLYPTLKPYVTITLLEAADHILGMLIGKCWQLMNGLDISFGQLASTLSSKACVSVVKGSEGDSEQHPCVPMIVEVAECCMLEGHGFSLGSKMFQTVMVEETLTQLLSLSGIVDTSYVTFCRASDNKGGNRLCWFMTWGIGFEVLKSEISSWYGRW</sequence>
<dbReference type="AlphaFoldDB" id="A0AAD8GSY9"/>
<evidence type="ECO:0000256" key="7">
    <source>
        <dbReference type="ARBA" id="ARBA00047599"/>
    </source>
</evidence>
<evidence type="ECO:0000256" key="4">
    <source>
        <dbReference type="ARBA" id="ARBA00022827"/>
    </source>
</evidence>
<organism evidence="9 10">
    <name type="scientific">Heracleum sosnowskyi</name>
    <dbReference type="NCBI Taxonomy" id="360622"/>
    <lineage>
        <taxon>Eukaryota</taxon>
        <taxon>Viridiplantae</taxon>
        <taxon>Streptophyta</taxon>
        <taxon>Embryophyta</taxon>
        <taxon>Tracheophyta</taxon>
        <taxon>Spermatophyta</taxon>
        <taxon>Magnoliopsida</taxon>
        <taxon>eudicotyledons</taxon>
        <taxon>Gunneridae</taxon>
        <taxon>Pentapetalae</taxon>
        <taxon>asterids</taxon>
        <taxon>campanulids</taxon>
        <taxon>Apiales</taxon>
        <taxon>Apiaceae</taxon>
        <taxon>Apioideae</taxon>
        <taxon>apioid superclade</taxon>
        <taxon>Tordylieae</taxon>
        <taxon>Tordyliinae</taxon>
        <taxon>Heracleum</taxon>
    </lineage>
</organism>
<keyword evidence="10" id="KW-1185">Reference proteome</keyword>
<keyword evidence="3" id="KW-0285">Flavoprotein</keyword>
<evidence type="ECO:0000313" key="9">
    <source>
        <dbReference type="EMBL" id="KAK1353501.1"/>
    </source>
</evidence>
<evidence type="ECO:0000256" key="2">
    <source>
        <dbReference type="ARBA" id="ARBA00012637"/>
    </source>
</evidence>
<evidence type="ECO:0000313" key="10">
    <source>
        <dbReference type="Proteomes" id="UP001237642"/>
    </source>
</evidence>
<keyword evidence="5" id="KW-0560">Oxidoreductase</keyword>
<proteinExistence type="inferred from homology"/>
<keyword evidence="4" id="KW-0274">FAD</keyword>
<dbReference type="Proteomes" id="UP001237642">
    <property type="component" value="Unassembled WGS sequence"/>
</dbReference>
<dbReference type="PANTHER" id="PTHR43706">
    <property type="entry name" value="NADH DEHYDROGENASE"/>
    <property type="match status" value="1"/>
</dbReference>
<comment type="catalytic activity">
    <reaction evidence="8">
        <text>a ubiquinone + NADH + H(+) = a ubiquinol + NAD(+)</text>
        <dbReference type="Rhea" id="RHEA:23152"/>
        <dbReference type="Rhea" id="RHEA-COMP:9565"/>
        <dbReference type="Rhea" id="RHEA-COMP:9566"/>
        <dbReference type="ChEBI" id="CHEBI:15378"/>
        <dbReference type="ChEBI" id="CHEBI:16389"/>
        <dbReference type="ChEBI" id="CHEBI:17976"/>
        <dbReference type="ChEBI" id="CHEBI:57540"/>
        <dbReference type="ChEBI" id="CHEBI:57945"/>
    </reaction>
</comment>
<evidence type="ECO:0000256" key="6">
    <source>
        <dbReference type="ARBA" id="ARBA00023027"/>
    </source>
</evidence>
<dbReference type="InterPro" id="IPR045024">
    <property type="entry name" value="NDH-2"/>
</dbReference>
<name>A0AAD8GSY9_9APIA</name>
<dbReference type="PANTHER" id="PTHR43706:SF47">
    <property type="entry name" value="EXTERNAL NADH-UBIQUINONE OXIDOREDUCTASE 1, MITOCHONDRIAL-RELATED"/>
    <property type="match status" value="1"/>
</dbReference>
<comment type="similarity">
    <text evidence="1">Belongs to the NADH dehydrogenase family.</text>
</comment>
<dbReference type="GO" id="GO:0005739">
    <property type="term" value="C:mitochondrion"/>
    <property type="evidence" value="ECO:0007669"/>
    <property type="project" value="TreeGrafter"/>
</dbReference>
<reference evidence="9" key="1">
    <citation type="submission" date="2023-02" db="EMBL/GenBank/DDBJ databases">
        <title>Genome of toxic invasive species Heracleum sosnowskyi carries increased number of genes despite the absence of recent whole-genome duplications.</title>
        <authorList>
            <person name="Schelkunov M."/>
            <person name="Shtratnikova V."/>
            <person name="Makarenko M."/>
            <person name="Klepikova A."/>
            <person name="Omelchenko D."/>
            <person name="Novikova G."/>
            <person name="Obukhova E."/>
            <person name="Bogdanov V."/>
            <person name="Penin A."/>
            <person name="Logacheva M."/>
        </authorList>
    </citation>
    <scope>NUCLEOTIDE SEQUENCE</scope>
    <source>
        <strain evidence="9">Hsosn_3</strain>
        <tissue evidence="9">Leaf</tissue>
    </source>
</reference>
<evidence type="ECO:0000256" key="5">
    <source>
        <dbReference type="ARBA" id="ARBA00023002"/>
    </source>
</evidence>
<comment type="caution">
    <text evidence="9">The sequence shown here is derived from an EMBL/GenBank/DDBJ whole genome shotgun (WGS) entry which is preliminary data.</text>
</comment>
<evidence type="ECO:0000256" key="1">
    <source>
        <dbReference type="ARBA" id="ARBA00005272"/>
    </source>
</evidence>
<reference evidence="9" key="2">
    <citation type="submission" date="2023-05" db="EMBL/GenBank/DDBJ databases">
        <authorList>
            <person name="Schelkunov M.I."/>
        </authorList>
    </citation>
    <scope>NUCLEOTIDE SEQUENCE</scope>
    <source>
        <strain evidence="9">Hsosn_3</strain>
        <tissue evidence="9">Leaf</tissue>
    </source>
</reference>
<dbReference type="EC" id="1.6.5.9" evidence="2"/>
<gene>
    <name evidence="9" type="ORF">POM88_051866</name>
</gene>
<dbReference type="GO" id="GO:0050136">
    <property type="term" value="F:NADH dehydrogenase (quinone) (non-electrogenic) activity"/>
    <property type="evidence" value="ECO:0007669"/>
    <property type="project" value="UniProtKB-EC"/>
</dbReference>
<evidence type="ECO:0000256" key="8">
    <source>
        <dbReference type="ARBA" id="ARBA00049010"/>
    </source>
</evidence>
<comment type="catalytic activity">
    <reaction evidence="7">
        <text>a quinone + NADH + H(+) = a quinol + NAD(+)</text>
        <dbReference type="Rhea" id="RHEA:46160"/>
        <dbReference type="ChEBI" id="CHEBI:15378"/>
        <dbReference type="ChEBI" id="CHEBI:24646"/>
        <dbReference type="ChEBI" id="CHEBI:57540"/>
        <dbReference type="ChEBI" id="CHEBI:57945"/>
        <dbReference type="ChEBI" id="CHEBI:132124"/>
        <dbReference type="EC" id="1.6.5.9"/>
    </reaction>
</comment>
<keyword evidence="6" id="KW-0520">NAD</keyword>
<dbReference type="Gene3D" id="3.50.50.100">
    <property type="match status" value="1"/>
</dbReference>
<dbReference type="EMBL" id="JAUIZM010000012">
    <property type="protein sequence ID" value="KAK1353501.1"/>
    <property type="molecule type" value="Genomic_DNA"/>
</dbReference>
<evidence type="ECO:0000256" key="3">
    <source>
        <dbReference type="ARBA" id="ARBA00022630"/>
    </source>
</evidence>